<dbReference type="Gene3D" id="3.50.50.60">
    <property type="entry name" value="FAD/NAD(P)-binding domain"/>
    <property type="match status" value="1"/>
</dbReference>
<sequence>MEQKSMNQSEEAFPSSSKYDNPELDSICKPSTEPSEAFQAETIIIGGGIIGCAIAFELASRGREVLLLEQSEIASGSSGAAAGMLAADSEDFAHPLIARAARDSRELLHHQKEQLYALTGMEIGLRHTGFITPFRSYSELSRCKDKQNNSSVKNQLWWDRSTVEREAAWLNRDVYGAYYRPLESEVLPVSLTRAYARAAHMMGARIWEGVQDIRLVVNNNGVQGVAAAKREITCKHVIVAAGLHGEQLMSQVGVALPSCPVKGEIAAIRFSAEQAGYRPDRTIYAEDVYVVPKANGEVWIGATSLPGRTDRSVSAHSVQRLLTAAGYWVPGVKEAEFLRAWAGVRPSTPDGLPYIGQCEQVPGLYAAYGHFRNGILLSAITGRWIADMLEGKSAEEMGIEALSPERLNRKGVVL</sequence>
<gene>
    <name evidence="8" type="primary">thiO</name>
    <name evidence="8" type="ORF">ABXS70_09545</name>
</gene>
<dbReference type="InterPro" id="IPR006076">
    <property type="entry name" value="FAD-dep_OxRdtase"/>
</dbReference>
<dbReference type="PANTHER" id="PTHR13847:SF289">
    <property type="entry name" value="GLYCINE OXIDASE"/>
    <property type="match status" value="1"/>
</dbReference>
<feature type="domain" description="FAD dependent oxidoreductase" evidence="7">
    <location>
        <begin position="42"/>
        <end position="388"/>
    </location>
</feature>
<reference evidence="8" key="1">
    <citation type="submission" date="2024-05" db="EMBL/GenBank/DDBJ databases">
        <title>Draft genome assemblies of 36 bacteria isolated from hibernating arctic ground squirrels.</title>
        <authorList>
            <person name="McKee H."/>
            <person name="Mullen L."/>
            <person name="Drown D.M."/>
            <person name="Duddleston K.N."/>
        </authorList>
    </citation>
    <scope>NUCLEOTIDE SEQUENCE</scope>
    <source>
        <strain evidence="8">AN1007</strain>
    </source>
</reference>
<proteinExistence type="predicted"/>
<dbReference type="SUPFAM" id="SSF54373">
    <property type="entry name" value="FAD-linked reductases, C-terminal domain"/>
    <property type="match status" value="1"/>
</dbReference>
<comment type="pathway">
    <text evidence="1">Cofactor biosynthesis; thiamine diphosphate biosynthesis.</text>
</comment>
<dbReference type="RefSeq" id="WP_366295480.1">
    <property type="nucleotide sequence ID" value="NZ_CP159992.1"/>
</dbReference>
<dbReference type="Pfam" id="PF01266">
    <property type="entry name" value="DAO"/>
    <property type="match status" value="1"/>
</dbReference>
<dbReference type="NCBIfam" id="TIGR02352">
    <property type="entry name" value="thiamin_ThiO"/>
    <property type="match status" value="1"/>
</dbReference>
<dbReference type="AlphaFoldDB" id="A0AAU8NHW9"/>
<comment type="catalytic activity">
    <reaction evidence="4">
        <text>glycine + O2 + H2O = glyoxylate + H2O2 + NH4(+)</text>
        <dbReference type="Rhea" id="RHEA:11532"/>
        <dbReference type="ChEBI" id="CHEBI:15377"/>
        <dbReference type="ChEBI" id="CHEBI:15379"/>
        <dbReference type="ChEBI" id="CHEBI:16240"/>
        <dbReference type="ChEBI" id="CHEBI:28938"/>
        <dbReference type="ChEBI" id="CHEBI:36655"/>
        <dbReference type="ChEBI" id="CHEBI:57305"/>
        <dbReference type="EC" id="1.4.3.19"/>
    </reaction>
</comment>
<organism evidence="8">
    <name type="scientific">Paenibacillus sp. AN1007</name>
    <dbReference type="NCBI Taxonomy" id="3151385"/>
    <lineage>
        <taxon>Bacteria</taxon>
        <taxon>Bacillati</taxon>
        <taxon>Bacillota</taxon>
        <taxon>Bacilli</taxon>
        <taxon>Bacillales</taxon>
        <taxon>Paenibacillaceae</taxon>
        <taxon>Paenibacillus</taxon>
    </lineage>
</organism>
<name>A0AAU8NHW9_9BACL</name>
<keyword evidence="2" id="KW-0784">Thiamine biosynthesis</keyword>
<dbReference type="InterPro" id="IPR036188">
    <property type="entry name" value="FAD/NAD-bd_sf"/>
</dbReference>
<evidence type="ECO:0000256" key="3">
    <source>
        <dbReference type="ARBA" id="ARBA00023002"/>
    </source>
</evidence>
<dbReference type="GO" id="GO:0043799">
    <property type="term" value="F:glycine oxidase activity"/>
    <property type="evidence" value="ECO:0007669"/>
    <property type="project" value="UniProtKB-EC"/>
</dbReference>
<dbReference type="EC" id="1.4.3.19" evidence="5"/>
<evidence type="ECO:0000256" key="5">
    <source>
        <dbReference type="ARBA" id="ARBA00050018"/>
    </source>
</evidence>
<dbReference type="EMBL" id="CP159992">
    <property type="protein sequence ID" value="XCP96921.1"/>
    <property type="molecule type" value="Genomic_DNA"/>
</dbReference>
<evidence type="ECO:0000256" key="2">
    <source>
        <dbReference type="ARBA" id="ARBA00022977"/>
    </source>
</evidence>
<evidence type="ECO:0000313" key="8">
    <source>
        <dbReference type="EMBL" id="XCP96921.1"/>
    </source>
</evidence>
<dbReference type="SUPFAM" id="SSF51905">
    <property type="entry name" value="FAD/NAD(P)-binding domain"/>
    <property type="match status" value="1"/>
</dbReference>
<dbReference type="GO" id="GO:0050660">
    <property type="term" value="F:flavin adenine dinucleotide binding"/>
    <property type="evidence" value="ECO:0007669"/>
    <property type="project" value="InterPro"/>
</dbReference>
<dbReference type="Gene3D" id="3.30.9.10">
    <property type="entry name" value="D-Amino Acid Oxidase, subunit A, domain 2"/>
    <property type="match status" value="1"/>
</dbReference>
<dbReference type="GO" id="GO:0009228">
    <property type="term" value="P:thiamine biosynthetic process"/>
    <property type="evidence" value="ECO:0007669"/>
    <property type="project" value="UniProtKB-KW"/>
</dbReference>
<feature type="compositionally biased region" description="Polar residues" evidence="6">
    <location>
        <begin position="1"/>
        <end position="19"/>
    </location>
</feature>
<evidence type="ECO:0000259" key="7">
    <source>
        <dbReference type="Pfam" id="PF01266"/>
    </source>
</evidence>
<protein>
    <recommendedName>
        <fullName evidence="5">glycine oxidase</fullName>
        <ecNumber evidence="5">1.4.3.19</ecNumber>
    </recommendedName>
</protein>
<keyword evidence="3 8" id="KW-0560">Oxidoreductase</keyword>
<accession>A0AAU8NHW9</accession>
<dbReference type="InterPro" id="IPR012727">
    <property type="entry name" value="Gly_oxidase_ThiO"/>
</dbReference>
<dbReference type="PANTHER" id="PTHR13847">
    <property type="entry name" value="SARCOSINE DEHYDROGENASE-RELATED"/>
    <property type="match status" value="1"/>
</dbReference>
<dbReference type="GO" id="GO:0005737">
    <property type="term" value="C:cytoplasm"/>
    <property type="evidence" value="ECO:0007669"/>
    <property type="project" value="TreeGrafter"/>
</dbReference>
<evidence type="ECO:0000256" key="4">
    <source>
        <dbReference type="ARBA" id="ARBA00049872"/>
    </source>
</evidence>
<evidence type="ECO:0000256" key="1">
    <source>
        <dbReference type="ARBA" id="ARBA00004948"/>
    </source>
</evidence>
<evidence type="ECO:0000256" key="6">
    <source>
        <dbReference type="SAM" id="MobiDB-lite"/>
    </source>
</evidence>
<feature type="region of interest" description="Disordered" evidence="6">
    <location>
        <begin position="1"/>
        <end position="32"/>
    </location>
</feature>